<reference evidence="3 4" key="1">
    <citation type="submission" date="2024-04" db="EMBL/GenBank/DDBJ databases">
        <authorList>
            <person name="Fracassetti M."/>
        </authorList>
    </citation>
    <scope>NUCLEOTIDE SEQUENCE [LARGE SCALE GENOMIC DNA]</scope>
</reference>
<organism evidence="3 4">
    <name type="scientific">Linum trigynum</name>
    <dbReference type="NCBI Taxonomy" id="586398"/>
    <lineage>
        <taxon>Eukaryota</taxon>
        <taxon>Viridiplantae</taxon>
        <taxon>Streptophyta</taxon>
        <taxon>Embryophyta</taxon>
        <taxon>Tracheophyta</taxon>
        <taxon>Spermatophyta</taxon>
        <taxon>Magnoliopsida</taxon>
        <taxon>eudicotyledons</taxon>
        <taxon>Gunneridae</taxon>
        <taxon>Pentapetalae</taxon>
        <taxon>rosids</taxon>
        <taxon>fabids</taxon>
        <taxon>Malpighiales</taxon>
        <taxon>Linaceae</taxon>
        <taxon>Linum</taxon>
    </lineage>
</organism>
<dbReference type="EMBL" id="OZ034817">
    <property type="protein sequence ID" value="CAL1383517.1"/>
    <property type="molecule type" value="Genomic_DNA"/>
</dbReference>
<keyword evidence="4" id="KW-1185">Reference proteome</keyword>
<proteinExistence type="predicted"/>
<dbReference type="Proteomes" id="UP001497516">
    <property type="component" value="Chromosome 4"/>
</dbReference>
<evidence type="ECO:0000313" key="3">
    <source>
        <dbReference type="EMBL" id="CAL1383517.1"/>
    </source>
</evidence>
<keyword evidence="2" id="KW-0812">Transmembrane</keyword>
<dbReference type="AlphaFoldDB" id="A0AAV2ECL9"/>
<evidence type="ECO:0000256" key="2">
    <source>
        <dbReference type="SAM" id="Phobius"/>
    </source>
</evidence>
<evidence type="ECO:0000256" key="1">
    <source>
        <dbReference type="SAM" id="MobiDB-lite"/>
    </source>
</evidence>
<feature type="transmembrane region" description="Helical" evidence="2">
    <location>
        <begin position="56"/>
        <end position="74"/>
    </location>
</feature>
<name>A0AAV2ECL9_9ROSI</name>
<feature type="region of interest" description="Disordered" evidence="1">
    <location>
        <begin position="1"/>
        <end position="34"/>
    </location>
</feature>
<accession>A0AAV2ECL9</accession>
<sequence length="83" mass="9234">MGFTTDSTEESNLVGESDGEGDAGDDEDGQDVGVGESLTMVIPWEFEELDDFGMDGSLFAMWGLNWIICLALRLERDWRLVKL</sequence>
<feature type="compositionally biased region" description="Acidic residues" evidence="1">
    <location>
        <begin position="17"/>
        <end position="30"/>
    </location>
</feature>
<keyword evidence="2" id="KW-1133">Transmembrane helix</keyword>
<keyword evidence="2" id="KW-0472">Membrane</keyword>
<evidence type="ECO:0000313" key="4">
    <source>
        <dbReference type="Proteomes" id="UP001497516"/>
    </source>
</evidence>
<protein>
    <submittedName>
        <fullName evidence="3">Uncharacterized protein</fullName>
    </submittedName>
</protein>
<gene>
    <name evidence="3" type="ORF">LTRI10_LOCUS24783</name>
</gene>